<dbReference type="SUPFAM" id="SSF46689">
    <property type="entry name" value="Homeodomain-like"/>
    <property type="match status" value="1"/>
</dbReference>
<evidence type="ECO:0000259" key="4">
    <source>
        <dbReference type="PROSITE" id="PS50977"/>
    </source>
</evidence>
<evidence type="ECO:0000256" key="1">
    <source>
        <dbReference type="ARBA" id="ARBA00022491"/>
    </source>
</evidence>
<reference evidence="5 6" key="1">
    <citation type="submission" date="2018-05" db="EMBL/GenBank/DDBJ databases">
        <title>Genomic Encyclopedia of Type Strains, Phase IV (KMG-IV): sequencing the most valuable type-strain genomes for metagenomic binning, comparative biology and taxonomic classification.</title>
        <authorList>
            <person name="Goeker M."/>
        </authorList>
    </citation>
    <scope>NUCLEOTIDE SEQUENCE [LARGE SCALE GENOMIC DNA]</scope>
    <source>
        <strain evidence="5 6">DSM 28556</strain>
    </source>
</reference>
<dbReference type="Pfam" id="PF00440">
    <property type="entry name" value="TetR_N"/>
    <property type="match status" value="1"/>
</dbReference>
<keyword evidence="6" id="KW-1185">Reference proteome</keyword>
<dbReference type="PROSITE" id="PS50977">
    <property type="entry name" value="HTH_TETR_2"/>
    <property type="match status" value="1"/>
</dbReference>
<feature type="domain" description="HTH tetR-type" evidence="4">
    <location>
        <begin position="10"/>
        <end position="70"/>
    </location>
</feature>
<sequence length="213" mass="25031">MVQKQLTRSERTKQDIVNAAGKLFSKRGFDVVTMREIAQEAGCSHTTIYIYFENKLALLHYLSMPPLQNLKQQMEEVMEQTNLQPKSKLKTVSQQFIHFCLSNRTMVHIFFYTKPSRVDEEKPEIEVNKIRIELFNLIKQSLQTCLQIEDNDPRMLSFGRIYFYTLHGIVGTYENSEESPEELIKRLDGTFDDTIDVLLYGFHQKVRMEAEHK</sequence>
<dbReference type="PRINTS" id="PR00455">
    <property type="entry name" value="HTHTETR"/>
</dbReference>
<name>A0A2V3WDY5_9BACI</name>
<gene>
    <name evidence="5" type="ORF">DFR56_101337</name>
</gene>
<organism evidence="5 6">
    <name type="scientific">Pseudogracilibacillus auburnensis</name>
    <dbReference type="NCBI Taxonomy" id="1494959"/>
    <lineage>
        <taxon>Bacteria</taxon>
        <taxon>Bacillati</taxon>
        <taxon>Bacillota</taxon>
        <taxon>Bacilli</taxon>
        <taxon>Bacillales</taxon>
        <taxon>Bacillaceae</taxon>
        <taxon>Pseudogracilibacillus</taxon>
    </lineage>
</organism>
<dbReference type="RefSeq" id="WP_110393688.1">
    <property type="nucleotide sequence ID" value="NZ_JBHUHB010000001.1"/>
</dbReference>
<dbReference type="AlphaFoldDB" id="A0A2V3WDY5"/>
<evidence type="ECO:0000256" key="2">
    <source>
        <dbReference type="ARBA" id="ARBA00023125"/>
    </source>
</evidence>
<accession>A0A2V3WDY5</accession>
<dbReference type="EMBL" id="QJJQ01000001">
    <property type="protein sequence ID" value="PXW90425.1"/>
    <property type="molecule type" value="Genomic_DNA"/>
</dbReference>
<keyword evidence="1" id="KW-0678">Repressor</keyword>
<comment type="caution">
    <text evidence="5">The sequence shown here is derived from an EMBL/GenBank/DDBJ whole genome shotgun (WGS) entry which is preliminary data.</text>
</comment>
<dbReference type="PANTHER" id="PTHR43479">
    <property type="entry name" value="ACREF/ENVCD OPERON REPRESSOR-RELATED"/>
    <property type="match status" value="1"/>
</dbReference>
<protein>
    <submittedName>
        <fullName evidence="5">TetR family transcriptional regulator</fullName>
    </submittedName>
</protein>
<dbReference type="InterPro" id="IPR001647">
    <property type="entry name" value="HTH_TetR"/>
</dbReference>
<dbReference type="Proteomes" id="UP000247978">
    <property type="component" value="Unassembled WGS sequence"/>
</dbReference>
<evidence type="ECO:0000313" key="5">
    <source>
        <dbReference type="EMBL" id="PXW90425.1"/>
    </source>
</evidence>
<dbReference type="OrthoDB" id="9815924at2"/>
<dbReference type="GO" id="GO:0003677">
    <property type="term" value="F:DNA binding"/>
    <property type="evidence" value="ECO:0007669"/>
    <property type="project" value="UniProtKB-UniRule"/>
</dbReference>
<evidence type="ECO:0000313" key="6">
    <source>
        <dbReference type="Proteomes" id="UP000247978"/>
    </source>
</evidence>
<keyword evidence="2 3" id="KW-0238">DNA-binding</keyword>
<evidence type="ECO:0000256" key="3">
    <source>
        <dbReference type="PROSITE-ProRule" id="PRU00335"/>
    </source>
</evidence>
<dbReference type="InterPro" id="IPR009057">
    <property type="entry name" value="Homeodomain-like_sf"/>
</dbReference>
<dbReference type="Gene3D" id="1.10.357.10">
    <property type="entry name" value="Tetracycline Repressor, domain 2"/>
    <property type="match status" value="1"/>
</dbReference>
<feature type="DNA-binding region" description="H-T-H motif" evidence="3">
    <location>
        <begin position="33"/>
        <end position="52"/>
    </location>
</feature>
<dbReference type="PANTHER" id="PTHR43479:SF11">
    <property type="entry name" value="ACREF_ENVCD OPERON REPRESSOR-RELATED"/>
    <property type="match status" value="1"/>
</dbReference>
<proteinExistence type="predicted"/>
<dbReference type="InterPro" id="IPR050624">
    <property type="entry name" value="HTH-type_Tx_Regulator"/>
</dbReference>